<dbReference type="RefSeq" id="XP_065663788.1">
    <property type="nucleotide sequence ID" value="XM_065807716.1"/>
</dbReference>
<dbReference type="SUPFAM" id="SSF48371">
    <property type="entry name" value="ARM repeat"/>
    <property type="match status" value="1"/>
</dbReference>
<dbReference type="InterPro" id="IPR007206">
    <property type="entry name" value="Protein_HGH1_C"/>
</dbReference>
<protein>
    <recommendedName>
        <fullName evidence="2">Protein HGH1 homolog</fullName>
    </recommendedName>
</protein>
<evidence type="ECO:0000259" key="4">
    <source>
        <dbReference type="Pfam" id="PF04064"/>
    </source>
</evidence>
<evidence type="ECO:0000313" key="6">
    <source>
        <dbReference type="RefSeq" id="XP_065663788.1"/>
    </source>
</evidence>
<evidence type="ECO:0000256" key="2">
    <source>
        <dbReference type="ARBA" id="ARBA00014076"/>
    </source>
</evidence>
<accession>A0ABM4CPK2</accession>
<comment type="similarity">
    <text evidence="1">Belongs to the HGH1 family.</text>
</comment>
<dbReference type="Gene3D" id="1.25.10.10">
    <property type="entry name" value="Leucine-rich Repeat Variant"/>
    <property type="match status" value="1"/>
</dbReference>
<dbReference type="PANTHER" id="PTHR13387:SF9">
    <property type="entry name" value="PROTEIN HGH1 HOMOLOG"/>
    <property type="match status" value="1"/>
</dbReference>
<name>A0ABM4CPK2_HYDVU</name>
<dbReference type="Proteomes" id="UP001652625">
    <property type="component" value="Chromosome 10"/>
</dbReference>
<evidence type="ECO:0000259" key="3">
    <source>
        <dbReference type="Pfam" id="PF04063"/>
    </source>
</evidence>
<gene>
    <name evidence="6" type="primary">LOC100201496</name>
</gene>
<dbReference type="InterPro" id="IPR039717">
    <property type="entry name" value="Hgh1"/>
</dbReference>
<dbReference type="Pfam" id="PF04064">
    <property type="entry name" value="DUF384"/>
    <property type="match status" value="1"/>
</dbReference>
<reference evidence="6" key="1">
    <citation type="submission" date="2025-08" db="UniProtKB">
        <authorList>
            <consortium name="RefSeq"/>
        </authorList>
    </citation>
    <scope>IDENTIFICATION</scope>
</reference>
<dbReference type="GeneID" id="100201496"/>
<dbReference type="InterPro" id="IPR011989">
    <property type="entry name" value="ARM-like"/>
</dbReference>
<dbReference type="InterPro" id="IPR007205">
    <property type="entry name" value="Protein_HGH1_N"/>
</dbReference>
<evidence type="ECO:0000313" key="5">
    <source>
        <dbReference type="Proteomes" id="UP001652625"/>
    </source>
</evidence>
<proteinExistence type="inferred from homology"/>
<dbReference type="PANTHER" id="PTHR13387">
    <property type="entry name" value="PROTEIN HGH1 HOMOLOG"/>
    <property type="match status" value="1"/>
</dbReference>
<dbReference type="Pfam" id="PF04063">
    <property type="entry name" value="DUF383"/>
    <property type="match status" value="1"/>
</dbReference>
<feature type="domain" description="Protein HGH1 C-terminal" evidence="4">
    <location>
        <begin position="284"/>
        <end position="338"/>
    </location>
</feature>
<evidence type="ECO:0000256" key="1">
    <source>
        <dbReference type="ARBA" id="ARBA00006712"/>
    </source>
</evidence>
<keyword evidence="5" id="KW-1185">Reference proteome</keyword>
<dbReference type="InterPro" id="IPR016024">
    <property type="entry name" value="ARM-type_fold"/>
</dbReference>
<feature type="domain" description="Protein HGH1 N-terminal" evidence="3">
    <location>
        <begin position="107"/>
        <end position="277"/>
    </location>
</feature>
<organism evidence="5 6">
    <name type="scientific">Hydra vulgaris</name>
    <name type="common">Hydra</name>
    <name type="synonym">Hydra attenuata</name>
    <dbReference type="NCBI Taxonomy" id="6087"/>
    <lineage>
        <taxon>Eukaryota</taxon>
        <taxon>Metazoa</taxon>
        <taxon>Cnidaria</taxon>
        <taxon>Hydrozoa</taxon>
        <taxon>Hydroidolina</taxon>
        <taxon>Anthoathecata</taxon>
        <taxon>Aplanulata</taxon>
        <taxon>Hydridae</taxon>
        <taxon>Hydra</taxon>
    </lineage>
</organism>
<sequence>MASSDEINTAMKEILQFIDTLSPADYKNNILEYILGMTGTAEGLKTILNNDLLIKALKKLILYDENEKARLNSLKIVVNITSMTKEDDLIRKFLEPLFIKVMLTVATEPESECSDLVAMLLTNITQAKNNAEVVLDCILKNDNFSLNKFVDAFCNENYNKKGCSLHYIGSFLANLTLCKETRHLFLKKDECILKRLLPFTEYEKSLSRRLSVSRIIKNCLFETDYHEWLLSDDIDIIIHLLMPLAGPEEFTPEENECLPLDLQYLPDTKQREKNKDVQILLCESLFQLCATKSCRVQLKKNGTYYVLREFHRSLDNDDVIEEPLVNLIQVLIGDEPEPGMDNLRTLEIPEHIHKQFTKIESEVTQNKYEIVN</sequence>